<feature type="transmembrane region" description="Helical" evidence="1">
    <location>
        <begin position="479"/>
        <end position="501"/>
    </location>
</feature>
<feature type="transmembrane region" description="Helical" evidence="1">
    <location>
        <begin position="70"/>
        <end position="87"/>
    </location>
</feature>
<feature type="transmembrane region" description="Helical" evidence="1">
    <location>
        <begin position="253"/>
        <end position="273"/>
    </location>
</feature>
<proteinExistence type="predicted"/>
<keyword evidence="1" id="KW-0472">Membrane</keyword>
<evidence type="ECO:0000256" key="1">
    <source>
        <dbReference type="SAM" id="Phobius"/>
    </source>
</evidence>
<dbReference type="RefSeq" id="WP_344824068.1">
    <property type="nucleotide sequence ID" value="NZ_BAABEZ010000018.1"/>
</dbReference>
<feature type="transmembrane region" description="Helical" evidence="1">
    <location>
        <begin position="99"/>
        <end position="118"/>
    </location>
</feature>
<keyword evidence="1" id="KW-1133">Transmembrane helix</keyword>
<feature type="transmembrane region" description="Helical" evidence="1">
    <location>
        <begin position="324"/>
        <end position="343"/>
    </location>
</feature>
<evidence type="ECO:0000313" key="3">
    <source>
        <dbReference type="Proteomes" id="UP001501410"/>
    </source>
</evidence>
<dbReference type="Proteomes" id="UP001501410">
    <property type="component" value="Unassembled WGS sequence"/>
</dbReference>
<evidence type="ECO:0000313" key="2">
    <source>
        <dbReference type="EMBL" id="GAA4452854.1"/>
    </source>
</evidence>
<feature type="transmembrane region" description="Helical" evidence="1">
    <location>
        <begin position="285"/>
        <end position="312"/>
    </location>
</feature>
<feature type="transmembrane region" description="Helical" evidence="1">
    <location>
        <begin position="447"/>
        <end position="467"/>
    </location>
</feature>
<reference evidence="3" key="1">
    <citation type="journal article" date="2019" name="Int. J. Syst. Evol. Microbiol.">
        <title>The Global Catalogue of Microorganisms (GCM) 10K type strain sequencing project: providing services to taxonomists for standard genome sequencing and annotation.</title>
        <authorList>
            <consortium name="The Broad Institute Genomics Platform"/>
            <consortium name="The Broad Institute Genome Sequencing Center for Infectious Disease"/>
            <person name="Wu L."/>
            <person name="Ma J."/>
        </authorList>
    </citation>
    <scope>NUCLEOTIDE SEQUENCE [LARGE SCALE GENOMIC DNA]</scope>
    <source>
        <strain evidence="3">JCM 31921</strain>
    </source>
</reference>
<feature type="transmembrane region" description="Helical" evidence="1">
    <location>
        <begin position="187"/>
        <end position="204"/>
    </location>
</feature>
<keyword evidence="3" id="KW-1185">Reference proteome</keyword>
<comment type="caution">
    <text evidence="2">The sequence shown here is derived from an EMBL/GenBank/DDBJ whole genome shotgun (WGS) entry which is preliminary data.</text>
</comment>
<feature type="transmembrane region" description="Helical" evidence="1">
    <location>
        <begin position="219"/>
        <end position="241"/>
    </location>
</feature>
<feature type="transmembrane region" description="Helical" evidence="1">
    <location>
        <begin position="419"/>
        <end position="441"/>
    </location>
</feature>
<protein>
    <submittedName>
        <fullName evidence="2">Uncharacterized protein</fullName>
    </submittedName>
</protein>
<dbReference type="EMBL" id="BAABEZ010000018">
    <property type="protein sequence ID" value="GAA4452854.1"/>
    <property type="molecule type" value="Genomic_DNA"/>
</dbReference>
<feature type="transmembrane region" description="Helical" evidence="1">
    <location>
        <begin position="380"/>
        <end position="407"/>
    </location>
</feature>
<sequence length="649" mass="74198">MITVSQILFCALYSIGMLLFFVGIGYLVYTIRGRKSDPYAVPPSFYQFGITGLALTVSLYAIVSTGGKTILLPVPLLIWFFLQKRAATDPFSERRPFNWADIFLSWLLPFLFFVYTFWSFNPDQIKYVAGDFNIYYRMSLFLNERGVEAYNFNMLQQPFITRPAPYHFGDLWFYGISARLTANQPSPLFLIAFSVLATLFAEGVKDLFTRTLKAGTSVYLLRILLVLAGLFAGMELTFPSFLRRFCEPYTLSIFNWGKILLLSTFVVGILNALKAKAYTGASVLIAITSMFYINAAPALFLAAFLLYGAALLKRRIHIAAWLRLNSWYLVPTALVVCYLYIILPKFLPESWPHAYTPSETVAGPLKNLQPFKYIKTAVNIFIGGFFQLFTLAAYAVIAVYAMVVARVNWKTALMSIPEYMWYTVLLFVGGLASWAVMHPVAVDTVQFFHNIIGIVYVFVIAGLLVYVSQVLRNRLATVLMTLAVIAGIVLSVGHIFFTWNYPKAEWVRLRQFTSTPDAHWVNLKSQKEFSYWSIKKTDQYIPLCIMNNKWPQYFNVCLNAPFIPVDQQSLYAFEEQRDKMTQTFYQYYNAKQQEGAGSDFGSIAETFMKEYKVGYFCVSGDTVLPERFRPMVSDSLTLSYERMTIYKIK</sequence>
<feature type="transmembrane region" description="Helical" evidence="1">
    <location>
        <begin position="7"/>
        <end position="29"/>
    </location>
</feature>
<gene>
    <name evidence="2" type="ORF">GCM10023092_12420</name>
</gene>
<accession>A0ABP8MPP8</accession>
<organism evidence="2 3">
    <name type="scientific">Rurimicrobium arvi</name>
    <dbReference type="NCBI Taxonomy" id="2049916"/>
    <lineage>
        <taxon>Bacteria</taxon>
        <taxon>Pseudomonadati</taxon>
        <taxon>Bacteroidota</taxon>
        <taxon>Chitinophagia</taxon>
        <taxon>Chitinophagales</taxon>
        <taxon>Chitinophagaceae</taxon>
        <taxon>Rurimicrobium</taxon>
    </lineage>
</organism>
<name>A0ABP8MPP8_9BACT</name>
<feature type="transmembrane region" description="Helical" evidence="1">
    <location>
        <begin position="44"/>
        <end position="63"/>
    </location>
</feature>
<keyword evidence="1" id="KW-0812">Transmembrane</keyword>